<feature type="compositionally biased region" description="Polar residues" evidence="2">
    <location>
        <begin position="205"/>
        <end position="214"/>
    </location>
</feature>
<feature type="compositionally biased region" description="Polar residues" evidence="2">
    <location>
        <begin position="251"/>
        <end position="260"/>
    </location>
</feature>
<feature type="compositionally biased region" description="Basic and acidic residues" evidence="2">
    <location>
        <begin position="135"/>
        <end position="144"/>
    </location>
</feature>
<evidence type="ECO:0000313" key="4">
    <source>
        <dbReference type="Proteomes" id="UP000748025"/>
    </source>
</evidence>
<feature type="compositionally biased region" description="Polar residues" evidence="2">
    <location>
        <begin position="125"/>
        <end position="134"/>
    </location>
</feature>
<accession>A0A9P7SYR9</accession>
<sequence>MFIQNPKNDIDRQIDAKLVEIWDKHSMSWSEKERNNFREIAAAAQVTHATNYVSSHKIYRRMRGRTTTPAEYTVLAVIFGTIAVRRLDCMREFEKTHNPDFYAGIMTLDTVKKQKLKINREQTCRSRSNQAENKGQNEPKDGTKPADANEPFVIDTGERTAGTPTKTWVPTPDSSEPELDTVPSITIAAKSRESGAESQAAEMSVSRTGKQTGSVGKDNFLKVEDATAESQRVLENTLPQEIAHQDPQGGTWANKQNAHGNQRPRHLLSQSLSRKRPQIEDDIWGKLSISPRKKNLLQERIEALESRTNTQDEQIKTQNEQIKQQAEKLEKVARYVANYLAESPGH</sequence>
<comment type="caution">
    <text evidence="3">The sequence shown here is derived from an EMBL/GenBank/DDBJ whole genome shotgun (WGS) entry which is preliminary data.</text>
</comment>
<dbReference type="AlphaFoldDB" id="A0A9P7SYR9"/>
<keyword evidence="1" id="KW-0175">Coiled coil</keyword>
<organism evidence="3 4">
    <name type="scientific">Claviceps pusilla</name>
    <dbReference type="NCBI Taxonomy" id="123648"/>
    <lineage>
        <taxon>Eukaryota</taxon>
        <taxon>Fungi</taxon>
        <taxon>Dikarya</taxon>
        <taxon>Ascomycota</taxon>
        <taxon>Pezizomycotina</taxon>
        <taxon>Sordariomycetes</taxon>
        <taxon>Hypocreomycetidae</taxon>
        <taxon>Hypocreales</taxon>
        <taxon>Clavicipitaceae</taxon>
        <taxon>Claviceps</taxon>
    </lineage>
</organism>
<feature type="region of interest" description="Disordered" evidence="2">
    <location>
        <begin position="242"/>
        <end position="263"/>
    </location>
</feature>
<feature type="region of interest" description="Disordered" evidence="2">
    <location>
        <begin position="120"/>
        <end position="220"/>
    </location>
</feature>
<dbReference type="EMBL" id="SRPW01001645">
    <property type="protein sequence ID" value="KAG5999695.1"/>
    <property type="molecule type" value="Genomic_DNA"/>
</dbReference>
<keyword evidence="4" id="KW-1185">Reference proteome</keyword>
<evidence type="ECO:0000256" key="2">
    <source>
        <dbReference type="SAM" id="MobiDB-lite"/>
    </source>
</evidence>
<gene>
    <name evidence="3" type="ORF">E4U43_001917</name>
</gene>
<reference evidence="3" key="1">
    <citation type="journal article" date="2020" name="bioRxiv">
        <title>Whole genome comparisons of ergot fungi reveals the divergence and evolution of species within the genus Claviceps are the result of varying mechanisms driving genome evolution and host range expansion.</title>
        <authorList>
            <person name="Wyka S.A."/>
            <person name="Mondo S.J."/>
            <person name="Liu M."/>
            <person name="Dettman J."/>
            <person name="Nalam V."/>
            <person name="Broders K.D."/>
        </authorList>
    </citation>
    <scope>NUCLEOTIDE SEQUENCE</scope>
    <source>
        <strain evidence="3">CCC 602</strain>
    </source>
</reference>
<feature type="coiled-coil region" evidence="1">
    <location>
        <begin position="294"/>
        <end position="332"/>
    </location>
</feature>
<dbReference type="OrthoDB" id="4937312at2759"/>
<dbReference type="Proteomes" id="UP000748025">
    <property type="component" value="Unassembled WGS sequence"/>
</dbReference>
<evidence type="ECO:0000313" key="3">
    <source>
        <dbReference type="EMBL" id="KAG5999695.1"/>
    </source>
</evidence>
<proteinExistence type="predicted"/>
<protein>
    <submittedName>
        <fullName evidence="3">Uncharacterized protein</fullName>
    </submittedName>
</protein>
<feature type="compositionally biased region" description="Polar residues" evidence="2">
    <location>
        <begin position="162"/>
        <end position="174"/>
    </location>
</feature>
<evidence type="ECO:0000256" key="1">
    <source>
        <dbReference type="SAM" id="Coils"/>
    </source>
</evidence>
<name>A0A9P7SYR9_9HYPO</name>